<feature type="region of interest" description="Disordered" evidence="6">
    <location>
        <begin position="196"/>
        <end position="215"/>
    </location>
</feature>
<dbReference type="PANTHER" id="PTHR23240:SF6">
    <property type="entry name" value="DNA CROSS-LINK REPAIR 1A PROTEIN"/>
    <property type="match status" value="1"/>
</dbReference>
<dbReference type="Gene3D" id="3.60.15.10">
    <property type="entry name" value="Ribonuclease Z/Hydroxyacylglutathione hydrolase-like"/>
    <property type="match status" value="1"/>
</dbReference>
<dbReference type="FunFam" id="1.10.150.50:FF:000078">
    <property type="entry name" value="Sterile alpha motif (SAM) domain-containing protein"/>
    <property type="match status" value="1"/>
</dbReference>
<keyword evidence="9" id="KW-1185">Reference proteome</keyword>
<dbReference type="CDD" id="cd09487">
    <property type="entry name" value="SAM_superfamily"/>
    <property type="match status" value="1"/>
</dbReference>
<dbReference type="CDD" id="cd16273">
    <property type="entry name" value="SNM1A-1C-like_MBL-fold"/>
    <property type="match status" value="1"/>
</dbReference>
<sequence length="939" mass="103544">MPAKCKLLPKHSPSPSAVPAPRPKSTAPPFLGDCDDDDDFEPPRARSLKPCNAAAARRPRKKLKPSSSSGKENSFVAGGAVSAVTVAATAPTGAGTLAAGSRVSGCVPEAKEHMAGESCGLSRYGSNVVELGRNRKAGLDTHGYCKGNSRSLPNLMKSRFLDLGAVCDSGGGRCVEAQLVDSSTSLPVPQAWHSTDEVVGSECGPPAMEKKPRSSEAIEGCYHSKLIEPEILESDANCEFVTGLDSGILGPVTDEQNMEEETGVASECGARPHKGNNRLDSLESKLPGSNANHDSRSGDCSKAQEPGSRACNLDSQERKVAAGHCATSENETMENKSCGPEACKGHCFSNSSESKLQESNITHEFEADDYDNFEIGTQLNELINLCMEDSIEGQSNCATPIELNTFDSKTFKSDFQVKCPLCELDISDLSEELRQQHTNNCLDEPAKESSPNCEKEPCAGGNPENRRVIQWLRNLGLSKYEEIFIREEVDWETLQWLTEEDLLGMGITALGPRKKITHALGELRKRHDDANDVEAGVSSSENTKKTTLPMNGNKLITEYFRCSSDQRQSRACQVNKPSNLNEQKKSSAKVPTRRSNAGKAKAKDTPLWCCIPGTPFRVDAFRYLRGDCCHWFLTHFHVDHYQGLTRSFCHGKIYCSSITASLVHHKIGIPWDKLYVLPLNKKITIAGVNLTCFDANHCPGSIIILFEPPNGKAVLHTGDFRFSSEMVNNRVLQSAHIHTLILDTTYCNPRYDFPSQEIVIQFVIEAIQAEAFNPKTLFLIGSYTIGKERLFMEVARLLQKKIYVGAAKLQILKHLELPQEIMNWFTANEAESHIHVVPMWTLASFKRMRYLSNQYAGRFDLIVAFCPTGWAFGKGKKKTPGKRWQQGSIIRYEVPYSEHSSFTELQEFVKFISPEHIIPSVNNDGPESADAMLAQLLNE</sequence>
<reference evidence="8" key="1">
    <citation type="submission" date="2020-05" db="EMBL/GenBank/DDBJ databases">
        <title>WGS assembly of Panicum virgatum.</title>
        <authorList>
            <person name="Lovell J.T."/>
            <person name="Jenkins J."/>
            <person name="Shu S."/>
            <person name="Juenger T.E."/>
            <person name="Schmutz J."/>
        </authorList>
    </citation>
    <scope>NUCLEOTIDE SEQUENCE</scope>
    <source>
        <strain evidence="8">AP13</strain>
    </source>
</reference>
<feature type="region of interest" description="Disordered" evidence="6">
    <location>
        <begin position="258"/>
        <end position="313"/>
    </location>
</feature>
<evidence type="ECO:0000313" key="9">
    <source>
        <dbReference type="Proteomes" id="UP000823388"/>
    </source>
</evidence>
<keyword evidence="4" id="KW-0234">DNA repair</keyword>
<dbReference type="AlphaFoldDB" id="A0A8T0WCQ2"/>
<evidence type="ECO:0000256" key="3">
    <source>
        <dbReference type="ARBA" id="ARBA00022763"/>
    </source>
</evidence>
<dbReference type="GO" id="GO:0003684">
    <property type="term" value="F:damaged DNA binding"/>
    <property type="evidence" value="ECO:0007669"/>
    <property type="project" value="TreeGrafter"/>
</dbReference>
<accession>A0A8T0WCQ2</accession>
<dbReference type="GO" id="GO:0036297">
    <property type="term" value="P:interstrand cross-link repair"/>
    <property type="evidence" value="ECO:0007669"/>
    <property type="project" value="TreeGrafter"/>
</dbReference>
<comment type="similarity">
    <text evidence="2">Belongs to the DNA repair metallo-beta-lactamase (DRMBL) family.</text>
</comment>
<protein>
    <recommendedName>
        <fullName evidence="7">SAM domain-containing protein</fullName>
    </recommendedName>
</protein>
<dbReference type="PANTHER" id="PTHR23240">
    <property type="entry name" value="DNA CROSS-LINK REPAIR PROTEIN PSO2/SNM1-RELATED"/>
    <property type="match status" value="1"/>
</dbReference>
<dbReference type="SUPFAM" id="SSF56281">
    <property type="entry name" value="Metallo-hydrolase/oxidoreductase"/>
    <property type="match status" value="1"/>
</dbReference>
<dbReference type="Proteomes" id="UP000823388">
    <property type="component" value="Chromosome 2K"/>
</dbReference>
<dbReference type="Pfam" id="PF07522">
    <property type="entry name" value="DRMBL"/>
    <property type="match status" value="1"/>
</dbReference>
<dbReference type="FunFam" id="3.60.15.10:FF:000027">
    <property type="entry name" value="DNA ligase 6"/>
    <property type="match status" value="1"/>
</dbReference>
<evidence type="ECO:0000256" key="4">
    <source>
        <dbReference type="ARBA" id="ARBA00023204"/>
    </source>
</evidence>
<dbReference type="InterPro" id="IPR011084">
    <property type="entry name" value="DRMBL"/>
</dbReference>
<dbReference type="Pfam" id="PF00536">
    <property type="entry name" value="SAM_1"/>
    <property type="match status" value="1"/>
</dbReference>
<dbReference type="EMBL" id="CM029039">
    <property type="protein sequence ID" value="KAG2643656.1"/>
    <property type="molecule type" value="Genomic_DNA"/>
</dbReference>
<proteinExistence type="inferred from homology"/>
<dbReference type="Gene3D" id="3.40.50.12650">
    <property type="match status" value="1"/>
</dbReference>
<feature type="region of interest" description="Disordered" evidence="6">
    <location>
        <begin position="1"/>
        <end position="74"/>
    </location>
</feature>
<dbReference type="SMART" id="SM00454">
    <property type="entry name" value="SAM"/>
    <property type="match status" value="1"/>
</dbReference>
<evidence type="ECO:0000256" key="2">
    <source>
        <dbReference type="ARBA" id="ARBA00010304"/>
    </source>
</evidence>
<gene>
    <name evidence="8" type="ORF">PVAP13_2KG347844</name>
</gene>
<dbReference type="InterPro" id="IPR001660">
    <property type="entry name" value="SAM"/>
</dbReference>
<evidence type="ECO:0000259" key="7">
    <source>
        <dbReference type="PROSITE" id="PS50105"/>
    </source>
</evidence>
<dbReference type="OrthoDB" id="262529at2759"/>
<evidence type="ECO:0000313" key="8">
    <source>
        <dbReference type="EMBL" id="KAG2643656.1"/>
    </source>
</evidence>
<dbReference type="GO" id="GO:0035312">
    <property type="term" value="F:5'-3' DNA exonuclease activity"/>
    <property type="evidence" value="ECO:0007669"/>
    <property type="project" value="TreeGrafter"/>
</dbReference>
<evidence type="ECO:0000256" key="5">
    <source>
        <dbReference type="ARBA" id="ARBA00023242"/>
    </source>
</evidence>
<feature type="compositionally biased region" description="Polar residues" evidence="6">
    <location>
        <begin position="571"/>
        <end position="581"/>
    </location>
</feature>
<feature type="domain" description="SAM" evidence="7">
    <location>
        <begin position="463"/>
        <end position="526"/>
    </location>
</feature>
<dbReference type="GO" id="GO:0006303">
    <property type="term" value="P:double-strand break repair via nonhomologous end joining"/>
    <property type="evidence" value="ECO:0007669"/>
    <property type="project" value="TreeGrafter"/>
</dbReference>
<evidence type="ECO:0000256" key="6">
    <source>
        <dbReference type="SAM" id="MobiDB-lite"/>
    </source>
</evidence>
<dbReference type="PROSITE" id="PS50105">
    <property type="entry name" value="SAM_DOMAIN"/>
    <property type="match status" value="1"/>
</dbReference>
<dbReference type="GO" id="GO:0005634">
    <property type="term" value="C:nucleus"/>
    <property type="evidence" value="ECO:0007669"/>
    <property type="project" value="UniProtKB-SubCell"/>
</dbReference>
<name>A0A8T0WCQ2_PANVG</name>
<feature type="region of interest" description="Disordered" evidence="6">
    <location>
        <begin position="571"/>
        <end position="599"/>
    </location>
</feature>
<organism evidence="8 9">
    <name type="scientific">Panicum virgatum</name>
    <name type="common">Blackwell switchgrass</name>
    <dbReference type="NCBI Taxonomy" id="38727"/>
    <lineage>
        <taxon>Eukaryota</taxon>
        <taxon>Viridiplantae</taxon>
        <taxon>Streptophyta</taxon>
        <taxon>Embryophyta</taxon>
        <taxon>Tracheophyta</taxon>
        <taxon>Spermatophyta</taxon>
        <taxon>Magnoliopsida</taxon>
        <taxon>Liliopsida</taxon>
        <taxon>Poales</taxon>
        <taxon>Poaceae</taxon>
        <taxon>PACMAD clade</taxon>
        <taxon>Panicoideae</taxon>
        <taxon>Panicodae</taxon>
        <taxon>Paniceae</taxon>
        <taxon>Panicinae</taxon>
        <taxon>Panicum</taxon>
        <taxon>Panicum sect. Hiantes</taxon>
    </lineage>
</organism>
<evidence type="ECO:0000256" key="1">
    <source>
        <dbReference type="ARBA" id="ARBA00004123"/>
    </source>
</evidence>
<keyword evidence="3" id="KW-0227">DNA damage</keyword>
<comment type="caution">
    <text evidence="8">The sequence shown here is derived from an EMBL/GenBank/DDBJ whole genome shotgun (WGS) entry which is preliminary data.</text>
</comment>
<comment type="subcellular location">
    <subcellularLocation>
        <location evidence="1">Nucleus</location>
    </subcellularLocation>
</comment>
<dbReference type="InterPro" id="IPR036866">
    <property type="entry name" value="RibonucZ/Hydroxyglut_hydro"/>
</dbReference>
<dbReference type="SUPFAM" id="SSF47769">
    <property type="entry name" value="SAM/Pointed domain"/>
    <property type="match status" value="1"/>
</dbReference>
<keyword evidence="5" id="KW-0539">Nucleus</keyword>
<dbReference type="FunFam" id="3.40.50.12650:FF:000004">
    <property type="entry name" value="DNA cross-link repair 1A protein"/>
    <property type="match status" value="1"/>
</dbReference>
<dbReference type="InterPro" id="IPR013761">
    <property type="entry name" value="SAM/pointed_sf"/>
</dbReference>
<dbReference type="Gene3D" id="1.10.150.50">
    <property type="entry name" value="Transcription Factor, Ets-1"/>
    <property type="match status" value="1"/>
</dbReference>